<dbReference type="AlphaFoldDB" id="A0A9D5X705"/>
<feature type="non-terminal residue" evidence="1">
    <location>
        <position position="1"/>
    </location>
</feature>
<organism evidence="1 2">
    <name type="scientific">Lancefieldella parvula</name>
    <dbReference type="NCBI Taxonomy" id="1382"/>
    <lineage>
        <taxon>Bacteria</taxon>
        <taxon>Bacillati</taxon>
        <taxon>Actinomycetota</taxon>
        <taxon>Coriobacteriia</taxon>
        <taxon>Coriobacteriales</taxon>
        <taxon>Atopobiaceae</taxon>
        <taxon>Lancefieldella</taxon>
    </lineage>
</organism>
<name>A0A9D5X705_9ACTN</name>
<comment type="caution">
    <text evidence="1">The sequence shown here is derived from an EMBL/GenBank/DDBJ whole genome shotgun (WGS) entry which is preliminary data.</text>
</comment>
<dbReference type="EMBL" id="JABZGU010000228">
    <property type="protein sequence ID" value="MBF4803471.1"/>
    <property type="molecule type" value="Genomic_DNA"/>
</dbReference>
<reference evidence="1" key="1">
    <citation type="submission" date="2020-04" db="EMBL/GenBank/DDBJ databases">
        <title>Deep metagenomics examines the oral microbiome during advanced dental caries in children, revealing novel taxa and co-occurrences with host molecules.</title>
        <authorList>
            <person name="Baker J.L."/>
            <person name="Morton J.T."/>
            <person name="Dinis M."/>
            <person name="Alvarez R."/>
            <person name="Tran N.C."/>
            <person name="Knight R."/>
            <person name="Edlund A."/>
        </authorList>
    </citation>
    <scope>NUCLEOTIDE SEQUENCE</scope>
    <source>
        <strain evidence="1">JCVI_3_bin.11</strain>
    </source>
</reference>
<accession>A0A9D5X705</accession>
<gene>
    <name evidence="1" type="ORF">HXK24_06645</name>
</gene>
<dbReference type="Proteomes" id="UP000787322">
    <property type="component" value="Unassembled WGS sequence"/>
</dbReference>
<proteinExistence type="predicted"/>
<evidence type="ECO:0000313" key="1">
    <source>
        <dbReference type="EMBL" id="MBF4803471.1"/>
    </source>
</evidence>
<sequence length="59" mass="6904">AWHTSDALERTGSRGLKWSSLAGKKWQDMRGTWHEHAYVDDAETHNNTTVMLDFDWKDI</sequence>
<evidence type="ECO:0000313" key="2">
    <source>
        <dbReference type="Proteomes" id="UP000787322"/>
    </source>
</evidence>
<protein>
    <submittedName>
        <fullName evidence="1">Uncharacterized protein</fullName>
    </submittedName>
</protein>